<reference evidence="4" key="1">
    <citation type="submission" date="2021-12" db="EMBL/GenBank/DDBJ databases">
        <title>Alicyclobacillaceae gen. nov., sp. nov., isolated from chalcocite enrichment system.</title>
        <authorList>
            <person name="Jiang Z."/>
        </authorList>
    </citation>
    <scope>NUCLEOTIDE SEQUENCE</scope>
    <source>
        <strain evidence="4">MYW30-H2</strain>
    </source>
</reference>
<name>A0ABY4CHU9_9BACL</name>
<comment type="similarity">
    <text evidence="1">Belongs to the bacterial solute-binding protein 1 family.</text>
</comment>
<dbReference type="PROSITE" id="PS01037">
    <property type="entry name" value="SBP_BACTERIAL_1"/>
    <property type="match status" value="1"/>
</dbReference>
<dbReference type="PANTHER" id="PTHR43649">
    <property type="entry name" value="ARABINOSE-BINDING PROTEIN-RELATED"/>
    <property type="match status" value="1"/>
</dbReference>
<keyword evidence="5" id="KW-1185">Reference proteome</keyword>
<organism evidence="4 5">
    <name type="scientific">Fodinisporobacter ferrooxydans</name>
    <dbReference type="NCBI Taxonomy" id="2901836"/>
    <lineage>
        <taxon>Bacteria</taxon>
        <taxon>Bacillati</taxon>
        <taxon>Bacillota</taxon>
        <taxon>Bacilli</taxon>
        <taxon>Bacillales</taxon>
        <taxon>Alicyclobacillaceae</taxon>
        <taxon>Fodinisporobacter</taxon>
    </lineage>
</organism>
<sequence>MNIKKTLVIGSILSLGLGVVGCGDKATSTNTNHSQTVEFWYALPGASGQVVQKLVQQFNETHKDIRVNATFIPTNERLQKLTAALGTGDPPDLYTAGPPEIGQLQGSNQIVSISDLTSGKLSMDTFFPALRSVAGINKKLWAMPVSAGVIALYYNKDLFQKAGISTPPKTWNEMIQDTIKLTNHSKGQYGIVLPTSPDIYTTSVWQCFLWENGGHLLTPDRKKAVFNSKEGVEALQLWVDLVHKYKVAPLKNLNEIINMQTFGTGQVGMVPAMPLFVETASKFPFQTGTAIMPSEKIKSTTLGGWYLIIPNKSKHQQAAKTFLEWLHQPQNGAKWNIGTGSIPTDPNIYKSGVYQDYVKKTPLVKPFVDEMDYAKAPPAIKQYAQISKLIAIAINNALYQKETPKQALDEAAQKANRLLEGK</sequence>
<accession>A0ABY4CHU9</accession>
<dbReference type="RefSeq" id="WP_347435422.1">
    <property type="nucleotide sequence ID" value="NZ_CP089291.1"/>
</dbReference>
<dbReference type="Pfam" id="PF01547">
    <property type="entry name" value="SBP_bac_1"/>
    <property type="match status" value="1"/>
</dbReference>
<dbReference type="PROSITE" id="PS51257">
    <property type="entry name" value="PROKAR_LIPOPROTEIN"/>
    <property type="match status" value="1"/>
</dbReference>
<dbReference type="CDD" id="cd14748">
    <property type="entry name" value="PBP2_UgpB"/>
    <property type="match status" value="1"/>
</dbReference>
<evidence type="ECO:0000256" key="1">
    <source>
        <dbReference type="ARBA" id="ARBA00008520"/>
    </source>
</evidence>
<dbReference type="InterPro" id="IPR006059">
    <property type="entry name" value="SBP"/>
</dbReference>
<dbReference type="InterPro" id="IPR050490">
    <property type="entry name" value="Bact_solute-bd_prot1"/>
</dbReference>
<proteinExistence type="inferred from homology"/>
<dbReference type="Gene3D" id="3.40.190.10">
    <property type="entry name" value="Periplasmic binding protein-like II"/>
    <property type="match status" value="2"/>
</dbReference>
<dbReference type="PANTHER" id="PTHR43649:SF12">
    <property type="entry name" value="DIACETYLCHITOBIOSE BINDING PROTEIN DASA"/>
    <property type="match status" value="1"/>
</dbReference>
<dbReference type="EMBL" id="CP089291">
    <property type="protein sequence ID" value="UOF88743.1"/>
    <property type="molecule type" value="Genomic_DNA"/>
</dbReference>
<evidence type="ECO:0000313" key="4">
    <source>
        <dbReference type="EMBL" id="UOF88743.1"/>
    </source>
</evidence>
<dbReference type="InterPro" id="IPR006061">
    <property type="entry name" value="SBP_1_CS"/>
</dbReference>
<keyword evidence="2" id="KW-0813">Transport</keyword>
<evidence type="ECO:0000256" key="3">
    <source>
        <dbReference type="ARBA" id="ARBA00022729"/>
    </source>
</evidence>
<evidence type="ECO:0000313" key="5">
    <source>
        <dbReference type="Proteomes" id="UP000830167"/>
    </source>
</evidence>
<keyword evidence="3" id="KW-0732">Signal</keyword>
<dbReference type="Proteomes" id="UP000830167">
    <property type="component" value="Chromosome"/>
</dbReference>
<gene>
    <name evidence="4" type="ORF">LSG31_12375</name>
</gene>
<evidence type="ECO:0000256" key="2">
    <source>
        <dbReference type="ARBA" id="ARBA00022448"/>
    </source>
</evidence>
<protein>
    <submittedName>
        <fullName evidence="4">ABC transporter substrate-binding protein</fullName>
    </submittedName>
</protein>
<dbReference type="SUPFAM" id="SSF53850">
    <property type="entry name" value="Periplasmic binding protein-like II"/>
    <property type="match status" value="1"/>
</dbReference>